<proteinExistence type="predicted"/>
<dbReference type="Proteomes" id="UP000075243">
    <property type="component" value="Chromosome 6"/>
</dbReference>
<dbReference type="CDD" id="cd01647">
    <property type="entry name" value="RT_LTR"/>
    <property type="match status" value="1"/>
</dbReference>
<gene>
    <name evidence="9" type="ORF">KK1_011822</name>
</gene>
<evidence type="ECO:0000313" key="9">
    <source>
        <dbReference type="EMBL" id="KYP65575.1"/>
    </source>
</evidence>
<keyword evidence="2" id="KW-0548">Nucleotidyltransferase</keyword>
<evidence type="ECO:0000256" key="6">
    <source>
        <dbReference type="ARBA" id="ARBA00022918"/>
    </source>
</evidence>
<dbReference type="Gene3D" id="3.30.70.270">
    <property type="match status" value="1"/>
</dbReference>
<dbReference type="InterPro" id="IPR043502">
    <property type="entry name" value="DNA/RNA_pol_sf"/>
</dbReference>
<organism evidence="9 10">
    <name type="scientific">Cajanus cajan</name>
    <name type="common">Pigeon pea</name>
    <name type="synonym">Cajanus indicus</name>
    <dbReference type="NCBI Taxonomy" id="3821"/>
    <lineage>
        <taxon>Eukaryota</taxon>
        <taxon>Viridiplantae</taxon>
        <taxon>Streptophyta</taxon>
        <taxon>Embryophyta</taxon>
        <taxon>Tracheophyta</taxon>
        <taxon>Spermatophyta</taxon>
        <taxon>Magnoliopsida</taxon>
        <taxon>eudicotyledons</taxon>
        <taxon>Gunneridae</taxon>
        <taxon>Pentapetalae</taxon>
        <taxon>rosids</taxon>
        <taxon>fabids</taxon>
        <taxon>Fabales</taxon>
        <taxon>Fabaceae</taxon>
        <taxon>Papilionoideae</taxon>
        <taxon>50 kb inversion clade</taxon>
        <taxon>NPAAA clade</taxon>
        <taxon>indigoferoid/millettioid clade</taxon>
        <taxon>Phaseoleae</taxon>
        <taxon>Cajanus</taxon>
    </lineage>
</organism>
<dbReference type="SUPFAM" id="SSF56672">
    <property type="entry name" value="DNA/RNA polymerases"/>
    <property type="match status" value="1"/>
</dbReference>
<keyword evidence="6" id="KW-0695">RNA-directed DNA polymerase</keyword>
<dbReference type="Gene3D" id="3.10.10.10">
    <property type="entry name" value="HIV Type 1 Reverse Transcriptase, subunit A, domain 1"/>
    <property type="match status" value="1"/>
</dbReference>
<dbReference type="Pfam" id="PF00078">
    <property type="entry name" value="RVT_1"/>
    <property type="match status" value="1"/>
</dbReference>
<dbReference type="GO" id="GO:0016787">
    <property type="term" value="F:hydrolase activity"/>
    <property type="evidence" value="ECO:0007669"/>
    <property type="project" value="UniProtKB-KW"/>
</dbReference>
<dbReference type="InterPro" id="IPR000477">
    <property type="entry name" value="RT_dom"/>
</dbReference>
<keyword evidence="4" id="KW-0255">Endonuclease</keyword>
<evidence type="ECO:0000259" key="7">
    <source>
        <dbReference type="Pfam" id="PF00078"/>
    </source>
</evidence>
<dbReference type="InterPro" id="IPR041373">
    <property type="entry name" value="RT_RNaseH"/>
</dbReference>
<dbReference type="PANTHER" id="PTHR35046:SF9">
    <property type="entry name" value="RNA-DIRECTED DNA POLYMERASE"/>
    <property type="match status" value="1"/>
</dbReference>
<dbReference type="CDD" id="cd09274">
    <property type="entry name" value="RNase_HI_RT_Ty3"/>
    <property type="match status" value="1"/>
</dbReference>
<evidence type="ECO:0000256" key="1">
    <source>
        <dbReference type="ARBA" id="ARBA00022679"/>
    </source>
</evidence>
<dbReference type="Pfam" id="PF17917">
    <property type="entry name" value="RT_RNaseH"/>
    <property type="match status" value="1"/>
</dbReference>
<feature type="domain" description="Reverse transcriptase" evidence="7">
    <location>
        <begin position="102"/>
        <end position="174"/>
    </location>
</feature>
<dbReference type="Gene3D" id="3.10.20.370">
    <property type="match status" value="1"/>
</dbReference>
<dbReference type="GO" id="GO:0003964">
    <property type="term" value="F:RNA-directed DNA polymerase activity"/>
    <property type="evidence" value="ECO:0007669"/>
    <property type="project" value="UniProtKB-KW"/>
</dbReference>
<keyword evidence="10" id="KW-1185">Reference proteome</keyword>
<evidence type="ECO:0000259" key="8">
    <source>
        <dbReference type="Pfam" id="PF17917"/>
    </source>
</evidence>
<evidence type="ECO:0000313" key="10">
    <source>
        <dbReference type="Proteomes" id="UP000075243"/>
    </source>
</evidence>
<dbReference type="GO" id="GO:0004519">
    <property type="term" value="F:endonuclease activity"/>
    <property type="evidence" value="ECO:0007669"/>
    <property type="project" value="UniProtKB-KW"/>
</dbReference>
<dbReference type="Gramene" id="C.cajan_11484.t">
    <property type="protein sequence ID" value="C.cajan_11484.t"/>
    <property type="gene ID" value="C.cajan_11484"/>
</dbReference>
<keyword evidence="3" id="KW-0540">Nuclease</keyword>
<feature type="domain" description="Reverse transcriptase RNase H-like" evidence="8">
    <location>
        <begin position="222"/>
        <end position="318"/>
    </location>
</feature>
<evidence type="ECO:0000256" key="4">
    <source>
        <dbReference type="ARBA" id="ARBA00022759"/>
    </source>
</evidence>
<name>A0A151TEV8_CAJCA</name>
<dbReference type="PANTHER" id="PTHR35046">
    <property type="entry name" value="ZINC KNUCKLE (CCHC-TYPE) FAMILY PROTEIN"/>
    <property type="match status" value="1"/>
</dbReference>
<dbReference type="AlphaFoldDB" id="A0A151TEV8"/>
<reference evidence="9 10" key="1">
    <citation type="journal article" date="2012" name="Nat. Biotechnol.">
        <title>Draft genome sequence of pigeonpea (Cajanus cajan), an orphan legume crop of resource-poor farmers.</title>
        <authorList>
            <person name="Varshney R.K."/>
            <person name="Chen W."/>
            <person name="Li Y."/>
            <person name="Bharti A.K."/>
            <person name="Saxena R.K."/>
            <person name="Schlueter J.A."/>
            <person name="Donoghue M.T."/>
            <person name="Azam S."/>
            <person name="Fan G."/>
            <person name="Whaley A.M."/>
            <person name="Farmer A.D."/>
            <person name="Sheridan J."/>
            <person name="Iwata A."/>
            <person name="Tuteja R."/>
            <person name="Penmetsa R.V."/>
            <person name="Wu W."/>
            <person name="Upadhyaya H.D."/>
            <person name="Yang S.P."/>
            <person name="Shah T."/>
            <person name="Saxena K.B."/>
            <person name="Michael T."/>
            <person name="McCombie W.R."/>
            <person name="Yang B."/>
            <person name="Zhang G."/>
            <person name="Yang H."/>
            <person name="Wang J."/>
            <person name="Spillane C."/>
            <person name="Cook D.R."/>
            <person name="May G.D."/>
            <person name="Xu X."/>
            <person name="Jackson S.A."/>
        </authorList>
    </citation>
    <scope>NUCLEOTIDE SEQUENCE [LARGE SCALE GENOMIC DNA]</scope>
    <source>
        <strain evidence="10">cv. Asha</strain>
    </source>
</reference>
<sequence length="319" mass="36534">MCRGTLTCTATSSLETSLPLEVKNLLKEFGDVFPSEGLVGLPPFRGIEHQIDLVPGASLPNRLACRTNPQETKEIEKQVQELLEKGWIQKSLSPCAVPVILVPKKDGKWRMCCDCRAINNITIKYRHPIPRLDDMLDELHGSSIFSKIDLKSGYHQIRIKEGDEWKTAFKTKRFVPNFSTLASPLNELVKKDVVFEWQEKHNLAFQELKHKLTQAPVLALPDFSKPFELECDASGLGIRTVLLQGGHPISYFSEKLHGAALNYPTYDKELYALVRALQTWEHYLVTKEFVIHSDHESLKYLKGQHKFNKRHAKWVEYLE</sequence>
<protein>
    <submittedName>
        <fullName evidence="9">Transposon Ty3-I Gag-Pol polyprotein</fullName>
    </submittedName>
</protein>
<evidence type="ECO:0000256" key="2">
    <source>
        <dbReference type="ARBA" id="ARBA00022695"/>
    </source>
</evidence>
<dbReference type="InterPro" id="IPR043128">
    <property type="entry name" value="Rev_trsase/Diguanyl_cyclase"/>
</dbReference>
<evidence type="ECO:0000256" key="3">
    <source>
        <dbReference type="ARBA" id="ARBA00022722"/>
    </source>
</evidence>
<keyword evidence="5" id="KW-0378">Hydrolase</keyword>
<evidence type="ECO:0000256" key="5">
    <source>
        <dbReference type="ARBA" id="ARBA00022801"/>
    </source>
</evidence>
<dbReference type="EMBL" id="CM003608">
    <property type="protein sequence ID" value="KYP65575.1"/>
    <property type="molecule type" value="Genomic_DNA"/>
</dbReference>
<keyword evidence="1" id="KW-0808">Transferase</keyword>
<accession>A0A151TEV8</accession>
<dbReference type="OMA" id="RMSLKEH"/>